<dbReference type="InterPro" id="IPR013094">
    <property type="entry name" value="AB_hydrolase_3"/>
</dbReference>
<evidence type="ECO:0000259" key="2">
    <source>
        <dbReference type="Pfam" id="PF07859"/>
    </source>
</evidence>
<name>A0A2T4PSX7_9STAP</name>
<reference evidence="3 4" key="1">
    <citation type="journal article" date="2016" name="Front. Microbiol.">
        <title>Comprehensive Phylogenetic Analysis of Bovine Non-aureus Staphylococci Species Based on Whole-Genome Sequencing.</title>
        <authorList>
            <person name="Naushad S."/>
            <person name="Barkema H.W."/>
            <person name="Luby C."/>
            <person name="Condas L.A."/>
            <person name="Nobrega D.B."/>
            <person name="Carson D.A."/>
            <person name="De Buck J."/>
        </authorList>
    </citation>
    <scope>NUCLEOTIDE SEQUENCE [LARGE SCALE GENOMIC DNA]</scope>
    <source>
        <strain evidence="3 4">SNUC 2204</strain>
    </source>
</reference>
<dbReference type="PANTHER" id="PTHR48081">
    <property type="entry name" value="AB HYDROLASE SUPERFAMILY PROTEIN C4A8.06C"/>
    <property type="match status" value="1"/>
</dbReference>
<dbReference type="AlphaFoldDB" id="A0A2T4PSX7"/>
<dbReference type="RefSeq" id="WP_107557074.1">
    <property type="nucleotide sequence ID" value="NZ_CANQVP010000003.1"/>
</dbReference>
<comment type="caution">
    <text evidence="3">The sequence shown here is derived from an EMBL/GenBank/DDBJ whole genome shotgun (WGS) entry which is preliminary data.</text>
</comment>
<dbReference type="SUPFAM" id="SSF53474">
    <property type="entry name" value="alpha/beta-Hydrolases"/>
    <property type="match status" value="1"/>
</dbReference>
<gene>
    <name evidence="3" type="ORF">BU072_07980</name>
</gene>
<dbReference type="OrthoDB" id="9815425at2"/>
<dbReference type="STRING" id="1167632.GCA_000286335_00051"/>
<accession>A0A2T4PSX7</accession>
<protein>
    <submittedName>
        <fullName evidence="3">Alpha/beta hydrolase</fullName>
    </submittedName>
</protein>
<sequence length="329" mass="37827">MKTLFKGVAAVGGTLAVSQIVLKKVSKRSMRSQLIEWMLDLKINHPNYEDDDSKHEFVNALYDMNKEEFKLPKMYKPKTHMEEYFIDEMKVLKHNVKVPSNIGILYLHGGAYIYQPSIFHHYFIDELSLKVNATVEMPVYPKAPNDIFLRSYELIIDLYRRMVETYDDVIIIGDSAGGGLAAGLIQLLKERAVKQPLHVFLLSPWIDINMDNDKITKDLLESDPMLTIESLKFAGDLWSGHTDKNHYLLSPIYGDLHGLPPITIFVGTREILLPDIQLFSDKLQAFNNNVAYHEYVNQNHVFLLEPIPEAKDARSIIYNTINRYKGKNV</sequence>
<proteinExistence type="predicted"/>
<evidence type="ECO:0000313" key="3">
    <source>
        <dbReference type="EMBL" id="PTI29442.1"/>
    </source>
</evidence>
<dbReference type="Gene3D" id="3.40.50.1820">
    <property type="entry name" value="alpha/beta hydrolase"/>
    <property type="match status" value="1"/>
</dbReference>
<keyword evidence="1 3" id="KW-0378">Hydrolase</keyword>
<dbReference type="InterPro" id="IPR050300">
    <property type="entry name" value="GDXG_lipolytic_enzyme"/>
</dbReference>
<evidence type="ECO:0000256" key="1">
    <source>
        <dbReference type="ARBA" id="ARBA00022801"/>
    </source>
</evidence>
<dbReference type="InterPro" id="IPR029058">
    <property type="entry name" value="AB_hydrolase_fold"/>
</dbReference>
<evidence type="ECO:0000313" key="4">
    <source>
        <dbReference type="Proteomes" id="UP000241209"/>
    </source>
</evidence>
<dbReference type="GO" id="GO:0016787">
    <property type="term" value="F:hydrolase activity"/>
    <property type="evidence" value="ECO:0007669"/>
    <property type="project" value="UniProtKB-KW"/>
</dbReference>
<dbReference type="PANTHER" id="PTHR48081:SF8">
    <property type="entry name" value="ALPHA_BETA HYDROLASE FOLD-3 DOMAIN-CONTAINING PROTEIN-RELATED"/>
    <property type="match status" value="1"/>
</dbReference>
<dbReference type="EMBL" id="PZFK01000014">
    <property type="protein sequence ID" value="PTI29442.1"/>
    <property type="molecule type" value="Genomic_DNA"/>
</dbReference>
<feature type="domain" description="Alpha/beta hydrolase fold-3" evidence="2">
    <location>
        <begin position="104"/>
        <end position="303"/>
    </location>
</feature>
<organism evidence="3 4">
    <name type="scientific">Mammaliicoccus vitulinus</name>
    <dbReference type="NCBI Taxonomy" id="71237"/>
    <lineage>
        <taxon>Bacteria</taxon>
        <taxon>Bacillati</taxon>
        <taxon>Bacillota</taxon>
        <taxon>Bacilli</taxon>
        <taxon>Bacillales</taxon>
        <taxon>Staphylococcaceae</taxon>
        <taxon>Mammaliicoccus</taxon>
    </lineage>
</organism>
<dbReference type="Proteomes" id="UP000241209">
    <property type="component" value="Unassembled WGS sequence"/>
</dbReference>
<dbReference type="Pfam" id="PF07859">
    <property type="entry name" value="Abhydrolase_3"/>
    <property type="match status" value="1"/>
</dbReference>